<keyword evidence="1" id="KW-0472">Membrane</keyword>
<sequence length="199" mass="22154">MTCPHGPTTLSMRIFSRKSAKERTISCISQAFKLFTTEETENRTYLEHEIKQTDIKDSDCAVQQTFQTVGGLAERQEPFLVALTSAGYLQFTLFELAAGTMEDLFQVKTTEDISSLPQRVVTTLKNKILGLKEVKEQDKQNGAFVGGTSGAVVVVSLLVIGVLFWRCRRDDLDKQRTNHLNPAANGRKAALLYLSGSYK</sequence>
<organism evidence="2 3">
    <name type="scientific">Linnemannia schmuckeri</name>
    <dbReference type="NCBI Taxonomy" id="64567"/>
    <lineage>
        <taxon>Eukaryota</taxon>
        <taxon>Fungi</taxon>
        <taxon>Fungi incertae sedis</taxon>
        <taxon>Mucoromycota</taxon>
        <taxon>Mortierellomycotina</taxon>
        <taxon>Mortierellomycetes</taxon>
        <taxon>Mortierellales</taxon>
        <taxon>Mortierellaceae</taxon>
        <taxon>Linnemannia</taxon>
    </lineage>
</organism>
<name>A0A9P5S7E8_9FUNG</name>
<evidence type="ECO:0000256" key="1">
    <source>
        <dbReference type="SAM" id="Phobius"/>
    </source>
</evidence>
<dbReference type="OrthoDB" id="2444659at2759"/>
<protein>
    <submittedName>
        <fullName evidence="2">Uncharacterized protein</fullName>
    </submittedName>
</protein>
<keyword evidence="1" id="KW-0812">Transmembrane</keyword>
<evidence type="ECO:0000313" key="2">
    <source>
        <dbReference type="EMBL" id="KAF9156939.1"/>
    </source>
</evidence>
<dbReference type="AlphaFoldDB" id="A0A9P5S7E8"/>
<dbReference type="Proteomes" id="UP000748756">
    <property type="component" value="Unassembled WGS sequence"/>
</dbReference>
<keyword evidence="1" id="KW-1133">Transmembrane helix</keyword>
<accession>A0A9P5S7E8</accession>
<feature type="transmembrane region" description="Helical" evidence="1">
    <location>
        <begin position="143"/>
        <end position="165"/>
    </location>
</feature>
<dbReference type="EMBL" id="JAAAUQ010000007">
    <property type="protein sequence ID" value="KAF9156939.1"/>
    <property type="molecule type" value="Genomic_DNA"/>
</dbReference>
<keyword evidence="3" id="KW-1185">Reference proteome</keyword>
<proteinExistence type="predicted"/>
<gene>
    <name evidence="2" type="ORF">BG015_010104</name>
</gene>
<comment type="caution">
    <text evidence="2">The sequence shown here is derived from an EMBL/GenBank/DDBJ whole genome shotgun (WGS) entry which is preliminary data.</text>
</comment>
<evidence type="ECO:0000313" key="3">
    <source>
        <dbReference type="Proteomes" id="UP000748756"/>
    </source>
</evidence>
<reference evidence="2" key="1">
    <citation type="journal article" date="2020" name="Fungal Divers.">
        <title>Resolving the Mortierellaceae phylogeny through synthesis of multi-gene phylogenetics and phylogenomics.</title>
        <authorList>
            <person name="Vandepol N."/>
            <person name="Liber J."/>
            <person name="Desiro A."/>
            <person name="Na H."/>
            <person name="Kennedy M."/>
            <person name="Barry K."/>
            <person name="Grigoriev I.V."/>
            <person name="Miller A.N."/>
            <person name="O'Donnell K."/>
            <person name="Stajich J.E."/>
            <person name="Bonito G."/>
        </authorList>
    </citation>
    <scope>NUCLEOTIDE SEQUENCE</scope>
    <source>
        <strain evidence="2">NRRL 6426</strain>
    </source>
</reference>